<evidence type="ECO:0000313" key="2">
    <source>
        <dbReference type="EMBL" id="BCB90048.1"/>
    </source>
</evidence>
<dbReference type="PANTHER" id="PTHR13707:SF57">
    <property type="entry name" value="SUCCINYL-COA:3-KETOACID COENZYME A TRANSFERASE SUBUNIT B-RELATED"/>
    <property type="match status" value="1"/>
</dbReference>
<reference evidence="2 3" key="2">
    <citation type="submission" date="2020-03" db="EMBL/GenBank/DDBJ databases">
        <authorList>
            <person name="Ichikawa N."/>
            <person name="Kimura A."/>
            <person name="Kitahashi Y."/>
            <person name="Uohara A."/>
        </authorList>
    </citation>
    <scope>NUCLEOTIDE SEQUENCE [LARGE SCALE GENOMIC DNA]</scope>
    <source>
        <strain evidence="2 3">NBRC 105367</strain>
    </source>
</reference>
<sequence>MATVDKVAASVENPARPPLSRDPGRGVAIPAVGGAMDLAIGAKQVFVMTALFAKDGSPKLVPRCTYPLTGRACVDRMYTDLATFLIGDGGVRVTRTFGTTGAELAARLDVPVRRAE</sequence>
<dbReference type="EMBL" id="AP022871">
    <property type="protein sequence ID" value="BCB90048.1"/>
    <property type="molecule type" value="Genomic_DNA"/>
</dbReference>
<dbReference type="Gene3D" id="3.40.1080.10">
    <property type="entry name" value="Glutaconate Coenzyme A-transferase"/>
    <property type="match status" value="1"/>
</dbReference>
<evidence type="ECO:0000256" key="1">
    <source>
        <dbReference type="SAM" id="MobiDB-lite"/>
    </source>
</evidence>
<gene>
    <name evidence="2" type="ORF">Psuf_073610</name>
</gene>
<dbReference type="InterPro" id="IPR037171">
    <property type="entry name" value="NagB/RpiA_transferase-like"/>
</dbReference>
<dbReference type="RefSeq" id="WP_269476348.1">
    <property type="nucleotide sequence ID" value="NZ_AP022871.1"/>
</dbReference>
<keyword evidence="3" id="KW-1185">Reference proteome</keyword>
<dbReference type="KEGG" id="psuu:Psuf_073610"/>
<dbReference type="InterPro" id="IPR004165">
    <property type="entry name" value="CoA_trans_fam_I"/>
</dbReference>
<dbReference type="Proteomes" id="UP000503011">
    <property type="component" value="Chromosome"/>
</dbReference>
<dbReference type="SUPFAM" id="SSF100950">
    <property type="entry name" value="NagB/RpiA/CoA transferase-like"/>
    <property type="match status" value="1"/>
</dbReference>
<accession>A0A6F8YVT3</accession>
<organism evidence="2 3">
    <name type="scientific">Phytohabitans suffuscus</name>
    <dbReference type="NCBI Taxonomy" id="624315"/>
    <lineage>
        <taxon>Bacteria</taxon>
        <taxon>Bacillati</taxon>
        <taxon>Actinomycetota</taxon>
        <taxon>Actinomycetes</taxon>
        <taxon>Micromonosporales</taxon>
        <taxon>Micromonosporaceae</taxon>
    </lineage>
</organism>
<dbReference type="AlphaFoldDB" id="A0A6F8YVT3"/>
<protein>
    <submittedName>
        <fullName evidence="2">Uncharacterized protein</fullName>
    </submittedName>
</protein>
<name>A0A6F8YVT3_9ACTN</name>
<dbReference type="PANTHER" id="PTHR13707">
    <property type="entry name" value="KETOACID-COENZYME A TRANSFERASE"/>
    <property type="match status" value="1"/>
</dbReference>
<evidence type="ECO:0000313" key="3">
    <source>
        <dbReference type="Proteomes" id="UP000503011"/>
    </source>
</evidence>
<dbReference type="GO" id="GO:0008410">
    <property type="term" value="F:CoA-transferase activity"/>
    <property type="evidence" value="ECO:0007669"/>
    <property type="project" value="InterPro"/>
</dbReference>
<feature type="region of interest" description="Disordered" evidence="1">
    <location>
        <begin position="1"/>
        <end position="23"/>
    </location>
</feature>
<reference evidence="2 3" key="1">
    <citation type="submission" date="2020-03" db="EMBL/GenBank/DDBJ databases">
        <title>Whole genome shotgun sequence of Phytohabitans suffuscus NBRC 105367.</title>
        <authorList>
            <person name="Komaki H."/>
            <person name="Tamura T."/>
        </authorList>
    </citation>
    <scope>NUCLEOTIDE SEQUENCE [LARGE SCALE GENOMIC DNA]</scope>
    <source>
        <strain evidence="2 3">NBRC 105367</strain>
    </source>
</reference>
<proteinExistence type="predicted"/>